<sequence>MHRRPGVSAPTAQRWSLLRPPADYVLGHVRAVLPDRVLDDARVAVRDGRIAEVGPHPAGTGADVDGGGAYCLPGLVDVHSDGLERERMPRPGAEVPWRFALLSFEGKLRAAGITTVFHGAAFEQGDGSLKVRSVDAALELCRQVADRGDGPVEHRILHRLDVRSAGGLAALRTRLAGLGTTALVSHEDHTPGQGQYADRSFYERWVMGTRDLTAEQARAHVDAFVAAREANLDVRDEALSVLGDLARTGAVRLVGHDPASAAEIAALAGRGGAVAEFPTTLEAAAAARERGMPVVMGAPNALRGGSHSGNASARELLARGLVTALASDYLPSGLLAAAFLLAADGVMALPAAVRLVTAGAADAVGLPDRGALTPGSRADLVLAEAGRPWPVVRTVLRAEGP</sequence>
<gene>
    <name evidence="2" type="ORF">GCM10023320_17060</name>
</gene>
<dbReference type="InterPro" id="IPR032466">
    <property type="entry name" value="Metal_Hydrolase"/>
</dbReference>
<keyword evidence="3" id="KW-1185">Reference proteome</keyword>
<dbReference type="InterPro" id="IPR051781">
    <property type="entry name" value="Metallo-dep_Hydrolase"/>
</dbReference>
<dbReference type="Gene3D" id="2.30.40.10">
    <property type="entry name" value="Urease, subunit C, domain 1"/>
    <property type="match status" value="1"/>
</dbReference>
<dbReference type="RefSeq" id="WP_345604294.1">
    <property type="nucleotide sequence ID" value="NZ_BAABJO010000005.1"/>
</dbReference>
<dbReference type="NCBIfam" id="NF011987">
    <property type="entry name" value="PRK15446.2-3"/>
    <property type="match status" value="1"/>
</dbReference>
<proteinExistence type="predicted"/>
<evidence type="ECO:0000313" key="2">
    <source>
        <dbReference type="EMBL" id="GAA5116527.1"/>
    </source>
</evidence>
<dbReference type="InterPro" id="IPR011059">
    <property type="entry name" value="Metal-dep_hydrolase_composite"/>
</dbReference>
<dbReference type="InterPro" id="IPR012696">
    <property type="entry name" value="PhnM"/>
</dbReference>
<evidence type="ECO:0000313" key="3">
    <source>
        <dbReference type="Proteomes" id="UP001500804"/>
    </source>
</evidence>
<dbReference type="PANTHER" id="PTHR43135:SF3">
    <property type="entry name" value="ALPHA-D-RIBOSE 1-METHYLPHOSPHONATE 5-TRIPHOSPHATE DIPHOSPHATASE"/>
    <property type="match status" value="1"/>
</dbReference>
<reference evidence="3" key="1">
    <citation type="journal article" date="2019" name="Int. J. Syst. Evol. Microbiol.">
        <title>The Global Catalogue of Microorganisms (GCM) 10K type strain sequencing project: providing services to taxonomists for standard genome sequencing and annotation.</title>
        <authorList>
            <consortium name="The Broad Institute Genomics Platform"/>
            <consortium name="The Broad Institute Genome Sequencing Center for Infectious Disease"/>
            <person name="Wu L."/>
            <person name="Ma J."/>
        </authorList>
    </citation>
    <scope>NUCLEOTIDE SEQUENCE [LARGE SCALE GENOMIC DNA]</scope>
    <source>
        <strain evidence="3">JCM 18302</strain>
    </source>
</reference>
<feature type="domain" description="Amidohydrolase 3" evidence="1">
    <location>
        <begin position="108"/>
        <end position="384"/>
    </location>
</feature>
<dbReference type="NCBIfam" id="NF011990">
    <property type="entry name" value="PRK15446.2-6"/>
    <property type="match status" value="1"/>
</dbReference>
<comment type="caution">
    <text evidence="2">The sequence shown here is derived from an EMBL/GenBank/DDBJ whole genome shotgun (WGS) entry which is preliminary data.</text>
</comment>
<dbReference type="PANTHER" id="PTHR43135">
    <property type="entry name" value="ALPHA-D-RIBOSE 1-METHYLPHOSPHONATE 5-TRIPHOSPHATE DIPHOSPHATASE"/>
    <property type="match status" value="1"/>
</dbReference>
<dbReference type="PIRSF" id="PIRSF038971">
    <property type="entry name" value="PhnM"/>
    <property type="match status" value="1"/>
</dbReference>
<protein>
    <submittedName>
        <fullName evidence="2">Alpha-D-ribose 1-methylphosphonate 5-triphosphate diphosphatase</fullName>
    </submittedName>
</protein>
<dbReference type="Gene3D" id="3.20.20.140">
    <property type="entry name" value="Metal-dependent hydrolases"/>
    <property type="match status" value="1"/>
</dbReference>
<dbReference type="NCBIfam" id="NF011984">
    <property type="entry name" value="PRK15446.1-5"/>
    <property type="match status" value="1"/>
</dbReference>
<organism evidence="2 3">
    <name type="scientific">Pseudonocardia adelaidensis</name>
    <dbReference type="NCBI Taxonomy" id="648754"/>
    <lineage>
        <taxon>Bacteria</taxon>
        <taxon>Bacillati</taxon>
        <taxon>Actinomycetota</taxon>
        <taxon>Actinomycetes</taxon>
        <taxon>Pseudonocardiales</taxon>
        <taxon>Pseudonocardiaceae</taxon>
        <taxon>Pseudonocardia</taxon>
    </lineage>
</organism>
<dbReference type="Proteomes" id="UP001500804">
    <property type="component" value="Unassembled WGS sequence"/>
</dbReference>
<evidence type="ECO:0000259" key="1">
    <source>
        <dbReference type="Pfam" id="PF07969"/>
    </source>
</evidence>
<dbReference type="Pfam" id="PF07969">
    <property type="entry name" value="Amidohydro_3"/>
    <property type="match status" value="1"/>
</dbReference>
<accession>A0ABP9NG91</accession>
<dbReference type="SUPFAM" id="SSF51556">
    <property type="entry name" value="Metallo-dependent hydrolases"/>
    <property type="match status" value="1"/>
</dbReference>
<dbReference type="EMBL" id="BAABJO010000005">
    <property type="protein sequence ID" value="GAA5116527.1"/>
    <property type="molecule type" value="Genomic_DNA"/>
</dbReference>
<dbReference type="SUPFAM" id="SSF51338">
    <property type="entry name" value="Composite domain of metallo-dependent hydrolases"/>
    <property type="match status" value="1"/>
</dbReference>
<name>A0ABP9NG91_9PSEU</name>
<dbReference type="InterPro" id="IPR013108">
    <property type="entry name" value="Amidohydro_3"/>
</dbReference>